<organism evidence="1 2">
    <name type="scientific">Vibrio diabolicus</name>
    <dbReference type="NCBI Taxonomy" id="50719"/>
    <lineage>
        <taxon>Bacteria</taxon>
        <taxon>Pseudomonadati</taxon>
        <taxon>Pseudomonadota</taxon>
        <taxon>Gammaproteobacteria</taxon>
        <taxon>Vibrionales</taxon>
        <taxon>Vibrionaceae</taxon>
        <taxon>Vibrio</taxon>
        <taxon>Vibrio diabolicus subgroup</taxon>
    </lineage>
</organism>
<evidence type="ECO:0000313" key="2">
    <source>
        <dbReference type="Proteomes" id="UP000596337"/>
    </source>
</evidence>
<accession>A0AA92R864</accession>
<gene>
    <name evidence="1" type="ORF">JOS67_09545</name>
</gene>
<sequence>MSSKLPCIEGKTMVETNDYQMAIDLLRCHLGISEDEAKQQLGISTDHHMSQRVAETQQALMGLSQDK</sequence>
<dbReference type="AlphaFoldDB" id="A0AA92R864"/>
<protein>
    <submittedName>
        <fullName evidence="1">Uncharacterized protein</fullName>
    </submittedName>
</protein>
<proteinExistence type="predicted"/>
<dbReference type="Proteomes" id="UP000596337">
    <property type="component" value="Chromosome 1"/>
</dbReference>
<dbReference type="RefSeq" id="WP_162860661.1">
    <property type="nucleotide sequence ID" value="NZ_CAJDZE010000009.1"/>
</dbReference>
<dbReference type="EMBL" id="CP069195">
    <property type="protein sequence ID" value="QRG84307.1"/>
    <property type="molecule type" value="Genomic_DNA"/>
</dbReference>
<reference evidence="1 2" key="1">
    <citation type="submission" date="2021-01" db="EMBL/GenBank/DDBJ databases">
        <title>Characterization of a novel blaVMB-2- harboring plasmid in Vibrio diabolicus.</title>
        <authorList>
            <person name="Liu M."/>
        </authorList>
    </citation>
    <scope>NUCLEOTIDE SEQUENCE [LARGE SCALE GENOMIC DNA]</scope>
    <source>
        <strain evidence="1 2">SLV18</strain>
    </source>
</reference>
<evidence type="ECO:0000313" key="1">
    <source>
        <dbReference type="EMBL" id="QRG84307.1"/>
    </source>
</evidence>
<dbReference type="GeneID" id="45030399"/>
<name>A0AA92R864_9VIBR</name>